<accession>A0ABT5B5P7</accession>
<feature type="compositionally biased region" description="Acidic residues" evidence="1">
    <location>
        <begin position="40"/>
        <end position="50"/>
    </location>
</feature>
<dbReference type="RefSeq" id="WP_271998252.1">
    <property type="nucleotide sequence ID" value="NZ_JAQNDN010000005.1"/>
</dbReference>
<dbReference type="Proteomes" id="UP001217838">
    <property type="component" value="Unassembled WGS sequence"/>
</dbReference>
<organism evidence="2 3">
    <name type="scientific">Nannocystis radixulma</name>
    <dbReference type="NCBI Taxonomy" id="2995305"/>
    <lineage>
        <taxon>Bacteria</taxon>
        <taxon>Pseudomonadati</taxon>
        <taxon>Myxococcota</taxon>
        <taxon>Polyangia</taxon>
        <taxon>Nannocystales</taxon>
        <taxon>Nannocystaceae</taxon>
        <taxon>Nannocystis</taxon>
    </lineage>
</organism>
<evidence type="ECO:0000313" key="2">
    <source>
        <dbReference type="EMBL" id="MDC0668768.1"/>
    </source>
</evidence>
<sequence length="316" mass="31679">MRSLQLWFVSAAVLAGGACGDKSGMMTATGASGPTGEPNDTGDDTEEPDDTTGPGATSTTDGGMSATGTSSGPVEPTSAGSEPTSVGFIVPPDGGISGQCDPRVQDCPGGQKCTAVAPVEGEPWGVNTCVEVNGEGAVGDPCDVENGKYTGVDNCALGNICLLTDEEGQDGVCVEFCNTSDNCPNTPTADCVVYNDGSLPICLPACDPLVQDCPEGQACYNSAGDLFVCFKESAMPGEGAPGAECQYINQCQKGGFCAAAAAVTNCPPMSTGCCTPFCPVSGGNAPCQAGEECTPFFEMGMAPPSYEDVGVCVIPA</sequence>
<feature type="compositionally biased region" description="Polar residues" evidence="1">
    <location>
        <begin position="56"/>
        <end position="84"/>
    </location>
</feature>
<feature type="region of interest" description="Disordered" evidence="1">
    <location>
        <begin position="19"/>
        <end position="95"/>
    </location>
</feature>
<evidence type="ECO:0000313" key="3">
    <source>
        <dbReference type="Proteomes" id="UP001217838"/>
    </source>
</evidence>
<proteinExistence type="predicted"/>
<gene>
    <name evidence="2" type="ORF">POL58_13525</name>
</gene>
<keyword evidence="3" id="KW-1185">Reference proteome</keyword>
<comment type="caution">
    <text evidence="2">The sequence shown here is derived from an EMBL/GenBank/DDBJ whole genome shotgun (WGS) entry which is preliminary data.</text>
</comment>
<name>A0ABT5B5P7_9BACT</name>
<reference evidence="2 3" key="1">
    <citation type="submission" date="2022-11" db="EMBL/GenBank/DDBJ databases">
        <title>Minimal conservation of predation-associated metabolite biosynthetic gene clusters underscores biosynthetic potential of Myxococcota including descriptions for ten novel species: Archangium lansinium sp. nov., Myxococcus landrumus sp. nov., Nannocystis bai.</title>
        <authorList>
            <person name="Ahearne A."/>
            <person name="Stevens C."/>
            <person name="Dowd S."/>
        </authorList>
    </citation>
    <scope>NUCLEOTIDE SEQUENCE [LARGE SCALE GENOMIC DNA]</scope>
    <source>
        <strain evidence="2 3">NCELM</strain>
    </source>
</reference>
<dbReference type="EMBL" id="JAQNDN010000005">
    <property type="protein sequence ID" value="MDC0668768.1"/>
    <property type="molecule type" value="Genomic_DNA"/>
</dbReference>
<dbReference type="PROSITE" id="PS51257">
    <property type="entry name" value="PROKAR_LIPOPROTEIN"/>
    <property type="match status" value="1"/>
</dbReference>
<evidence type="ECO:0000256" key="1">
    <source>
        <dbReference type="SAM" id="MobiDB-lite"/>
    </source>
</evidence>
<protein>
    <submittedName>
        <fullName evidence="2">Uncharacterized protein</fullName>
    </submittedName>
</protein>